<evidence type="ECO:0000256" key="4">
    <source>
        <dbReference type="ARBA" id="ARBA00022692"/>
    </source>
</evidence>
<comment type="caution">
    <text evidence="10">The sequence shown here is derived from an EMBL/GenBank/DDBJ whole genome shotgun (WGS) entry which is preliminary data.</text>
</comment>
<dbReference type="RefSeq" id="WP_344299525.1">
    <property type="nucleotide sequence ID" value="NZ_BAAAQW010000005.1"/>
</dbReference>
<dbReference type="InterPro" id="IPR005829">
    <property type="entry name" value="Sugar_transporter_CS"/>
</dbReference>
<evidence type="ECO:0000256" key="5">
    <source>
        <dbReference type="ARBA" id="ARBA00022989"/>
    </source>
</evidence>
<evidence type="ECO:0000313" key="10">
    <source>
        <dbReference type="EMBL" id="GAA2200177.1"/>
    </source>
</evidence>
<feature type="transmembrane region" description="Helical" evidence="8">
    <location>
        <begin position="57"/>
        <end position="79"/>
    </location>
</feature>
<feature type="transmembrane region" description="Helical" evidence="8">
    <location>
        <begin position="405"/>
        <end position="426"/>
    </location>
</feature>
<keyword evidence="4 8" id="KW-0812">Transmembrane</keyword>
<keyword evidence="3" id="KW-1003">Cell membrane</keyword>
<dbReference type="Gene3D" id="1.20.1250.20">
    <property type="entry name" value="MFS general substrate transporter like domains"/>
    <property type="match status" value="2"/>
</dbReference>
<feature type="transmembrane region" description="Helical" evidence="8">
    <location>
        <begin position="378"/>
        <end position="399"/>
    </location>
</feature>
<dbReference type="CDD" id="cd17369">
    <property type="entry name" value="MFS_ShiA_like"/>
    <property type="match status" value="1"/>
</dbReference>
<dbReference type="PROSITE" id="PS50850">
    <property type="entry name" value="MFS"/>
    <property type="match status" value="1"/>
</dbReference>
<dbReference type="InterPro" id="IPR036259">
    <property type="entry name" value="MFS_trans_sf"/>
</dbReference>
<protein>
    <submittedName>
        <fullName evidence="10">MFS transporter</fullName>
    </submittedName>
</protein>
<sequence length="463" mass="48603">MTTPGAASAPSSAANQRRVAFATIIGTTIEWYDFFIYATGAALVFAELFFKPAGNDIALLLSFATVGISFLFRPLGAFLAGHFGDVIGRRAMLVITLILMGAATTLIGVLPTFSQVGMAAPILLLLLRILQGVSAGGEWGGAVLMAVEHAPNHRRGLAGAFPQLGVPLGMLLASGVMAIMTGLVSPGKAFLEWGWRVPFLLSVVLIVVGYFVRRAVEESPVFAEIAERGQQTKVPIVALFRKHWHLVVLASLVFVGNNAAGYMTTGGFIQGYATGRLKIDSTAVLLAATVASAMWFVSTLVAGILADRIGRKATYLIGFVFQALMVFPLFWFVNIGNLGGLYAGLVLFSIGLGLTYGPQAAWYSEIFPASVRFSGVSISYAIGAILGGAFAPTIAQALLQETGTTAAVSAYLLVMTVISIAAVLMLRDRRGIPLGPDHEAEQATGATVFGPRSAPAATEAAKA</sequence>
<feature type="transmembrane region" description="Helical" evidence="8">
    <location>
        <begin position="21"/>
        <end position="45"/>
    </location>
</feature>
<comment type="subcellular location">
    <subcellularLocation>
        <location evidence="1">Cell membrane</location>
        <topology evidence="1">Multi-pass membrane protein</topology>
    </subcellularLocation>
</comment>
<dbReference type="SUPFAM" id="SSF103473">
    <property type="entry name" value="MFS general substrate transporter"/>
    <property type="match status" value="1"/>
</dbReference>
<keyword evidence="5 8" id="KW-1133">Transmembrane helix</keyword>
<keyword evidence="11" id="KW-1185">Reference proteome</keyword>
<keyword evidence="2" id="KW-0813">Transport</keyword>
<organism evidence="10 11">
    <name type="scientific">Sinomonas flava</name>
    <dbReference type="NCBI Taxonomy" id="496857"/>
    <lineage>
        <taxon>Bacteria</taxon>
        <taxon>Bacillati</taxon>
        <taxon>Actinomycetota</taxon>
        <taxon>Actinomycetes</taxon>
        <taxon>Micrococcales</taxon>
        <taxon>Micrococcaceae</taxon>
        <taxon>Sinomonas</taxon>
    </lineage>
</organism>
<evidence type="ECO:0000256" key="1">
    <source>
        <dbReference type="ARBA" id="ARBA00004651"/>
    </source>
</evidence>
<gene>
    <name evidence="10" type="ORF">GCM10009849_19640</name>
</gene>
<dbReference type="Pfam" id="PF07690">
    <property type="entry name" value="MFS_1"/>
    <property type="match status" value="1"/>
</dbReference>
<proteinExistence type="predicted"/>
<evidence type="ECO:0000256" key="3">
    <source>
        <dbReference type="ARBA" id="ARBA00022475"/>
    </source>
</evidence>
<keyword evidence="6 8" id="KW-0472">Membrane</keyword>
<evidence type="ECO:0000256" key="7">
    <source>
        <dbReference type="SAM" id="MobiDB-lite"/>
    </source>
</evidence>
<feature type="transmembrane region" description="Helical" evidence="8">
    <location>
        <begin position="339"/>
        <end position="357"/>
    </location>
</feature>
<feature type="transmembrane region" description="Helical" evidence="8">
    <location>
        <begin position="243"/>
        <end position="263"/>
    </location>
</feature>
<feature type="transmembrane region" description="Helical" evidence="8">
    <location>
        <begin position="122"/>
        <end position="147"/>
    </location>
</feature>
<dbReference type="Proteomes" id="UP001500432">
    <property type="component" value="Unassembled WGS sequence"/>
</dbReference>
<name>A0ABN3BUF4_9MICC</name>
<feature type="transmembrane region" description="Helical" evidence="8">
    <location>
        <begin position="168"/>
        <end position="187"/>
    </location>
</feature>
<dbReference type="PROSITE" id="PS00216">
    <property type="entry name" value="SUGAR_TRANSPORT_1"/>
    <property type="match status" value="1"/>
</dbReference>
<evidence type="ECO:0000259" key="9">
    <source>
        <dbReference type="PROSITE" id="PS50850"/>
    </source>
</evidence>
<reference evidence="10 11" key="1">
    <citation type="journal article" date="2019" name="Int. J. Syst. Evol. Microbiol.">
        <title>The Global Catalogue of Microorganisms (GCM) 10K type strain sequencing project: providing services to taxonomists for standard genome sequencing and annotation.</title>
        <authorList>
            <consortium name="The Broad Institute Genomics Platform"/>
            <consortium name="The Broad Institute Genome Sequencing Center for Infectious Disease"/>
            <person name="Wu L."/>
            <person name="Ma J."/>
        </authorList>
    </citation>
    <scope>NUCLEOTIDE SEQUENCE [LARGE SCALE GENOMIC DNA]</scope>
    <source>
        <strain evidence="10 11">JCM 16034</strain>
    </source>
</reference>
<evidence type="ECO:0000256" key="2">
    <source>
        <dbReference type="ARBA" id="ARBA00022448"/>
    </source>
</evidence>
<feature type="transmembrane region" description="Helical" evidence="8">
    <location>
        <begin position="91"/>
        <end position="110"/>
    </location>
</feature>
<dbReference type="InterPro" id="IPR011701">
    <property type="entry name" value="MFS"/>
</dbReference>
<dbReference type="InterPro" id="IPR020846">
    <property type="entry name" value="MFS_dom"/>
</dbReference>
<dbReference type="PANTHER" id="PTHR43045:SF1">
    <property type="entry name" value="SHIKIMATE TRANSPORTER"/>
    <property type="match status" value="1"/>
</dbReference>
<evidence type="ECO:0000313" key="11">
    <source>
        <dbReference type="Proteomes" id="UP001500432"/>
    </source>
</evidence>
<feature type="transmembrane region" description="Helical" evidence="8">
    <location>
        <begin position="193"/>
        <end position="212"/>
    </location>
</feature>
<feature type="region of interest" description="Disordered" evidence="7">
    <location>
        <begin position="443"/>
        <end position="463"/>
    </location>
</feature>
<evidence type="ECO:0000256" key="8">
    <source>
        <dbReference type="SAM" id="Phobius"/>
    </source>
</evidence>
<feature type="transmembrane region" description="Helical" evidence="8">
    <location>
        <begin position="313"/>
        <end position="333"/>
    </location>
</feature>
<dbReference type="PANTHER" id="PTHR43045">
    <property type="entry name" value="SHIKIMATE TRANSPORTER"/>
    <property type="match status" value="1"/>
</dbReference>
<dbReference type="EMBL" id="BAAAQW010000005">
    <property type="protein sequence ID" value="GAA2200177.1"/>
    <property type="molecule type" value="Genomic_DNA"/>
</dbReference>
<accession>A0ABN3BUF4</accession>
<feature type="domain" description="Major facilitator superfamily (MFS) profile" evidence="9">
    <location>
        <begin position="19"/>
        <end position="431"/>
    </location>
</feature>
<feature type="transmembrane region" description="Helical" evidence="8">
    <location>
        <begin position="283"/>
        <end position="306"/>
    </location>
</feature>
<evidence type="ECO:0000256" key="6">
    <source>
        <dbReference type="ARBA" id="ARBA00023136"/>
    </source>
</evidence>